<dbReference type="Gene3D" id="3.40.50.1820">
    <property type="entry name" value="alpha/beta hydrolase"/>
    <property type="match status" value="1"/>
</dbReference>
<comment type="similarity">
    <text evidence="1 8 9">Belongs to the class-I aminoacyl-tRNA synthetase family.</text>
</comment>
<evidence type="ECO:0000313" key="15">
    <source>
        <dbReference type="Proteomes" id="UP000176300"/>
    </source>
</evidence>
<evidence type="ECO:0000256" key="3">
    <source>
        <dbReference type="ARBA" id="ARBA00022741"/>
    </source>
</evidence>
<comment type="subcellular location">
    <subcellularLocation>
        <location evidence="8">Cytoplasm</location>
    </subcellularLocation>
</comment>
<dbReference type="Gene3D" id="3.10.20.590">
    <property type="match status" value="1"/>
</dbReference>
<evidence type="ECO:0000256" key="1">
    <source>
        <dbReference type="ARBA" id="ARBA00005594"/>
    </source>
</evidence>
<keyword evidence="8" id="KW-0963">Cytoplasm</keyword>
<dbReference type="PANTHER" id="PTHR43740">
    <property type="entry name" value="LEUCYL-TRNA SYNTHETASE"/>
    <property type="match status" value="1"/>
</dbReference>
<dbReference type="InterPro" id="IPR010662">
    <property type="entry name" value="RBBP9/YdeN"/>
</dbReference>
<dbReference type="PRINTS" id="PR00985">
    <property type="entry name" value="TRNASYNTHLEU"/>
</dbReference>
<feature type="domain" description="Methionyl/Valyl/Leucyl/Isoleucyl-tRNA synthetase anticodon-binding" evidence="11">
    <location>
        <begin position="862"/>
        <end position="973"/>
    </location>
</feature>
<evidence type="ECO:0000313" key="14">
    <source>
        <dbReference type="EMBL" id="OGH84150.1"/>
    </source>
</evidence>
<keyword evidence="6 8" id="KW-0030">Aminoacyl-tRNA synthetase</keyword>
<keyword evidence="4 8" id="KW-0067">ATP-binding</keyword>
<organism evidence="14 15">
    <name type="scientific">Candidatus Magasanikbacteria bacterium RIFOXYB1_FULL_40_15</name>
    <dbReference type="NCBI Taxonomy" id="1798697"/>
    <lineage>
        <taxon>Bacteria</taxon>
        <taxon>Candidatus Magasanikiibacteriota</taxon>
    </lineage>
</organism>
<feature type="binding site" evidence="8">
    <location>
        <position position="792"/>
    </location>
    <ligand>
        <name>ATP</name>
        <dbReference type="ChEBI" id="CHEBI:30616"/>
    </ligand>
</feature>
<feature type="domain" description="Aminoacyl-tRNA synthetase class Ia" evidence="10">
    <location>
        <begin position="693"/>
        <end position="815"/>
    </location>
</feature>
<dbReference type="Pfam" id="PF13603">
    <property type="entry name" value="tRNA-synt_1_2"/>
    <property type="match status" value="1"/>
</dbReference>
<proteinExistence type="inferred from homology"/>
<dbReference type="PANTHER" id="PTHR43740:SF2">
    <property type="entry name" value="LEUCINE--TRNA LIGASE, MITOCHONDRIAL"/>
    <property type="match status" value="1"/>
</dbReference>
<evidence type="ECO:0000259" key="10">
    <source>
        <dbReference type="Pfam" id="PF00133"/>
    </source>
</evidence>
<dbReference type="HAMAP" id="MF_00049_B">
    <property type="entry name" value="Leu_tRNA_synth_B"/>
    <property type="match status" value="1"/>
</dbReference>
<dbReference type="SUPFAM" id="SSF50677">
    <property type="entry name" value="ValRS/IleRS/LeuRS editing domain"/>
    <property type="match status" value="1"/>
</dbReference>
<evidence type="ECO:0000256" key="6">
    <source>
        <dbReference type="ARBA" id="ARBA00023146"/>
    </source>
</evidence>
<keyword evidence="2 8" id="KW-0436">Ligase</keyword>
<dbReference type="Pfam" id="PF08264">
    <property type="entry name" value="Anticodon_1"/>
    <property type="match status" value="1"/>
</dbReference>
<dbReference type="Pfam" id="PF09334">
    <property type="entry name" value="tRNA-synt_1g"/>
    <property type="match status" value="1"/>
</dbReference>
<dbReference type="Gene3D" id="3.90.740.10">
    <property type="entry name" value="Valyl/Leucyl/Isoleucyl-tRNA synthetase, editing domain"/>
    <property type="match status" value="1"/>
</dbReference>
<evidence type="ECO:0000259" key="12">
    <source>
        <dbReference type="Pfam" id="PF09334"/>
    </source>
</evidence>
<evidence type="ECO:0000259" key="13">
    <source>
        <dbReference type="Pfam" id="PF13603"/>
    </source>
</evidence>
<dbReference type="EC" id="6.1.1.4" evidence="8"/>
<evidence type="ECO:0000256" key="8">
    <source>
        <dbReference type="HAMAP-Rule" id="MF_00049"/>
    </source>
</evidence>
<dbReference type="GO" id="GO:0004823">
    <property type="term" value="F:leucine-tRNA ligase activity"/>
    <property type="evidence" value="ECO:0007669"/>
    <property type="project" value="UniProtKB-UniRule"/>
</dbReference>
<dbReference type="Pfam" id="PF06821">
    <property type="entry name" value="Ser_hydrolase"/>
    <property type="match status" value="1"/>
</dbReference>
<dbReference type="InterPro" id="IPR002302">
    <property type="entry name" value="Leu-tRNA-ligase"/>
</dbReference>
<dbReference type="SUPFAM" id="SSF53474">
    <property type="entry name" value="alpha/beta-Hydrolases"/>
    <property type="match status" value="1"/>
</dbReference>
<dbReference type="InterPro" id="IPR025709">
    <property type="entry name" value="Leu_tRNA-synth_edit"/>
</dbReference>
<dbReference type="CDD" id="cd07958">
    <property type="entry name" value="Anticodon_Ia_Leu_BEm"/>
    <property type="match status" value="1"/>
</dbReference>
<keyword evidence="3 8" id="KW-0547">Nucleotide-binding</keyword>
<dbReference type="STRING" id="1798697.A2373_02850"/>
<keyword evidence="5 8" id="KW-0648">Protein biosynthesis</keyword>
<dbReference type="InterPro" id="IPR009080">
    <property type="entry name" value="tRNAsynth_Ia_anticodon-bd"/>
</dbReference>
<dbReference type="InterPro" id="IPR015413">
    <property type="entry name" value="Methionyl/Leucyl_tRNA_Synth"/>
</dbReference>
<comment type="caution">
    <text evidence="8">Lacks conserved residue(s) required for the propagation of feature annotation.</text>
</comment>
<dbReference type="InterPro" id="IPR002300">
    <property type="entry name" value="aa-tRNA-synth_Ia"/>
</dbReference>
<dbReference type="NCBIfam" id="TIGR00396">
    <property type="entry name" value="leuS_bact"/>
    <property type="match status" value="1"/>
</dbReference>
<sequence length="1010" mass="116350">MKDYNPSKIEPKWQKEWEKHDLFSAPDDATIENKMYILPQLPYPSGSGLHVGHAEVYTACDIYARYQRMLGKKVLQVIGWDSFGLPAENYAIKNNVHPKISTNKAINNFREQIKSLGISVDWGREVGAHNPDYYKWTQWFFLLMYKRGLAYRKEQSVNWCEGCKTVLANEQVVDGKCERCDTVVEQKKMEQWFLKITDYADRLANDLDKVDWPEETKSRQRQWIGRSEGAEISFDVVNVQDVQNVENAVKEQAKRYNKRSDTTIGTIKVFTTRPDTLFGATYLVLSPEHLLVQSSEFPAFCGVNSANRKEIDEYINKTKKKTELDRQTEKEKTGVELKGVKAINPTTGEEISVWMADYVLATYGTGSIMAVPAHDQRDFEFAKKFNLGIKEVVSGNNDEGAFSGEGKAVNSDFLNGLETAEAKEKMINWLEEKGVGKRKTQYKLRDWSVSRQRFWGAPIPMVFNKDRKNKKYEYIFIHGYGGDGDSNYFPKLKRDLMALGHKVIAFDLPDTEEPNICRQMEFLLDNIEFSENTVILAHSLGGAVAMKLLEHENKKVAKVIFSDCFFEPKFVDTARPAVEASCDWNFDFEKLKTLADEYVVISDSNCPIIPREHSEDFAKRLNARIVFAHANGPHFMSLDEPVFLEEALVSGLMPVKFSDLPVKLPDDVDFRPTGQSPLTYSEDFQKNVEEKYGRGWKREMDTLDTFMCSSWYYYRYLDPKNDKEFASEKALKKWMPVDFYLGGEEHVNGHLLYSRFFTKVLFDAGYIDFDEPFLKHRHQGLILGEDSRKMSKRWGNVINPTDVVNEFGADTLRMYEMFMGPLEQTKPWSTDGVRGLRRFLDRVWNLYKKVNSDDGLKADYEATLHKTVKKVGEDLENLRFNTAIAKMMELVNEFSKADEIRHKDFELFLKILFPFAPHIAEELWSKLGNKKFLSLAGWPEYDEAKTVDSKITVVAQINGKVRASFEFDAGISEQEVIKIVLENEVIKKWLDGKEPKKIIYVEGKLVSIVV</sequence>
<evidence type="ECO:0000259" key="11">
    <source>
        <dbReference type="Pfam" id="PF08264"/>
    </source>
</evidence>
<dbReference type="GO" id="GO:0005524">
    <property type="term" value="F:ATP binding"/>
    <property type="evidence" value="ECO:0007669"/>
    <property type="project" value="UniProtKB-UniRule"/>
</dbReference>
<evidence type="ECO:0000256" key="5">
    <source>
        <dbReference type="ARBA" id="ARBA00022917"/>
    </source>
</evidence>
<dbReference type="AlphaFoldDB" id="A0A1F6NK67"/>
<dbReference type="SUPFAM" id="SSF47323">
    <property type="entry name" value="Anticodon-binding domain of a subclass of class I aminoacyl-tRNA synthetases"/>
    <property type="match status" value="1"/>
</dbReference>
<feature type="domain" description="Leucyl-tRNA synthetase editing" evidence="13">
    <location>
        <begin position="221"/>
        <end position="431"/>
    </location>
</feature>
<dbReference type="GO" id="GO:0005829">
    <property type="term" value="C:cytosol"/>
    <property type="evidence" value="ECO:0007669"/>
    <property type="project" value="TreeGrafter"/>
</dbReference>
<dbReference type="GO" id="GO:0002161">
    <property type="term" value="F:aminoacyl-tRNA deacylase activity"/>
    <property type="evidence" value="ECO:0007669"/>
    <property type="project" value="InterPro"/>
</dbReference>
<dbReference type="InterPro" id="IPR029058">
    <property type="entry name" value="AB_hydrolase_fold"/>
</dbReference>
<comment type="catalytic activity">
    <reaction evidence="7 8">
        <text>tRNA(Leu) + L-leucine + ATP = L-leucyl-tRNA(Leu) + AMP + diphosphate</text>
        <dbReference type="Rhea" id="RHEA:11688"/>
        <dbReference type="Rhea" id="RHEA-COMP:9613"/>
        <dbReference type="Rhea" id="RHEA-COMP:9622"/>
        <dbReference type="ChEBI" id="CHEBI:30616"/>
        <dbReference type="ChEBI" id="CHEBI:33019"/>
        <dbReference type="ChEBI" id="CHEBI:57427"/>
        <dbReference type="ChEBI" id="CHEBI:78442"/>
        <dbReference type="ChEBI" id="CHEBI:78494"/>
        <dbReference type="ChEBI" id="CHEBI:456215"/>
        <dbReference type="EC" id="6.1.1.4"/>
    </reaction>
</comment>
<accession>A0A1F6NK67</accession>
<evidence type="ECO:0000256" key="9">
    <source>
        <dbReference type="RuleBase" id="RU363039"/>
    </source>
</evidence>
<comment type="caution">
    <text evidence="14">The sequence shown here is derived from an EMBL/GenBank/DDBJ whole genome shotgun (WGS) entry which is preliminary data.</text>
</comment>
<dbReference type="SUPFAM" id="SSF52374">
    <property type="entry name" value="Nucleotidylyl transferase"/>
    <property type="match status" value="1"/>
</dbReference>
<dbReference type="EMBL" id="MFQS01000001">
    <property type="protein sequence ID" value="OGH84150.1"/>
    <property type="molecule type" value="Genomic_DNA"/>
</dbReference>
<dbReference type="FunFam" id="1.10.730.10:FF:000011">
    <property type="entry name" value="Leucine--tRNA ligase chloroplastic/mitochondrial"/>
    <property type="match status" value="1"/>
</dbReference>
<evidence type="ECO:0000256" key="2">
    <source>
        <dbReference type="ARBA" id="ARBA00022598"/>
    </source>
</evidence>
<gene>
    <name evidence="8" type="primary">leuS</name>
    <name evidence="14" type="ORF">A2373_02850</name>
</gene>
<dbReference type="InterPro" id="IPR009008">
    <property type="entry name" value="Val/Leu/Ile-tRNA-synth_edit"/>
</dbReference>
<name>A0A1F6NK67_9BACT</name>
<dbReference type="Gene3D" id="1.10.730.10">
    <property type="entry name" value="Isoleucyl-tRNA Synthetase, Domain 1"/>
    <property type="match status" value="2"/>
</dbReference>
<evidence type="ECO:0000256" key="4">
    <source>
        <dbReference type="ARBA" id="ARBA00022840"/>
    </source>
</evidence>
<reference evidence="14 15" key="1">
    <citation type="journal article" date="2016" name="Nat. Commun.">
        <title>Thousands of microbial genomes shed light on interconnected biogeochemical processes in an aquifer system.</title>
        <authorList>
            <person name="Anantharaman K."/>
            <person name="Brown C.T."/>
            <person name="Hug L.A."/>
            <person name="Sharon I."/>
            <person name="Castelle C.J."/>
            <person name="Probst A.J."/>
            <person name="Thomas B.C."/>
            <person name="Singh A."/>
            <person name="Wilkins M.J."/>
            <person name="Karaoz U."/>
            <person name="Brodie E.L."/>
            <person name="Williams K.H."/>
            <person name="Hubbard S.S."/>
            <person name="Banfield J.F."/>
        </authorList>
    </citation>
    <scope>NUCLEOTIDE SEQUENCE [LARGE SCALE GENOMIC DNA]</scope>
</reference>
<evidence type="ECO:0000256" key="7">
    <source>
        <dbReference type="ARBA" id="ARBA00047469"/>
    </source>
</evidence>
<dbReference type="Proteomes" id="UP000176300">
    <property type="component" value="Unassembled WGS sequence"/>
</dbReference>
<feature type="domain" description="Methionyl/Leucyl tRNA synthetase" evidence="12">
    <location>
        <begin position="37"/>
        <end position="181"/>
    </location>
</feature>
<dbReference type="InterPro" id="IPR014729">
    <property type="entry name" value="Rossmann-like_a/b/a_fold"/>
</dbReference>
<dbReference type="GO" id="GO:0006429">
    <property type="term" value="P:leucyl-tRNA aminoacylation"/>
    <property type="evidence" value="ECO:0007669"/>
    <property type="project" value="UniProtKB-UniRule"/>
</dbReference>
<dbReference type="FunFam" id="3.40.50.620:FF:000003">
    <property type="entry name" value="Leucine--tRNA ligase"/>
    <property type="match status" value="1"/>
</dbReference>
<dbReference type="Gene3D" id="3.40.50.620">
    <property type="entry name" value="HUPs"/>
    <property type="match status" value="2"/>
</dbReference>
<protein>
    <recommendedName>
        <fullName evidence="8">Leucine--tRNA ligase</fullName>
        <ecNumber evidence="8">6.1.1.4</ecNumber>
    </recommendedName>
    <alternativeName>
        <fullName evidence="8">Leucyl-tRNA synthetase</fullName>
        <shortName evidence="8">LeuRS</shortName>
    </alternativeName>
</protein>
<dbReference type="InterPro" id="IPR013155">
    <property type="entry name" value="M/V/L/I-tRNA-synth_anticd-bd"/>
</dbReference>
<dbReference type="Pfam" id="PF00133">
    <property type="entry name" value="tRNA-synt_1"/>
    <property type="match status" value="1"/>
</dbReference>